<keyword evidence="9 15" id="KW-0233">DNA recombination</keyword>
<dbReference type="GO" id="GO:1903461">
    <property type="term" value="P:Okazaki fragment processing involved in mitotic DNA replication"/>
    <property type="evidence" value="ECO:0007669"/>
    <property type="project" value="TreeGrafter"/>
</dbReference>
<evidence type="ECO:0000259" key="18">
    <source>
        <dbReference type="PROSITE" id="PS50160"/>
    </source>
</evidence>
<evidence type="ECO:0000256" key="9">
    <source>
        <dbReference type="ARBA" id="ARBA00023172"/>
    </source>
</evidence>
<dbReference type="GO" id="GO:0051301">
    <property type="term" value="P:cell division"/>
    <property type="evidence" value="ECO:0007669"/>
    <property type="project" value="UniProtKB-KW"/>
</dbReference>
<evidence type="ECO:0000256" key="8">
    <source>
        <dbReference type="ARBA" id="ARBA00022840"/>
    </source>
</evidence>
<organism evidence="19">
    <name type="scientific">Culicoides sonorensis</name>
    <name type="common">Biting midge</name>
    <dbReference type="NCBI Taxonomy" id="179676"/>
    <lineage>
        <taxon>Eukaryota</taxon>
        <taxon>Metazoa</taxon>
        <taxon>Ecdysozoa</taxon>
        <taxon>Arthropoda</taxon>
        <taxon>Hexapoda</taxon>
        <taxon>Insecta</taxon>
        <taxon>Pterygota</taxon>
        <taxon>Neoptera</taxon>
        <taxon>Endopterygota</taxon>
        <taxon>Diptera</taxon>
        <taxon>Nematocera</taxon>
        <taxon>Chironomoidea</taxon>
        <taxon>Ceratopogonidae</taxon>
        <taxon>Ceratopogoninae</taxon>
        <taxon>Culicoides</taxon>
        <taxon>Monoculicoides</taxon>
    </lineage>
</organism>
<keyword evidence="6 15" id="KW-0547">Nucleotide-binding</keyword>
<dbReference type="GO" id="GO:0005524">
    <property type="term" value="F:ATP binding"/>
    <property type="evidence" value="ECO:0007669"/>
    <property type="project" value="UniProtKB-KW"/>
</dbReference>
<dbReference type="GO" id="GO:0005634">
    <property type="term" value="C:nucleus"/>
    <property type="evidence" value="ECO:0007669"/>
    <property type="project" value="UniProtKB-SubCell"/>
</dbReference>
<dbReference type="SUPFAM" id="SSF117018">
    <property type="entry name" value="ATP-dependent DNA ligase DNA-binding domain"/>
    <property type="match status" value="1"/>
</dbReference>
<feature type="region of interest" description="Disordered" evidence="17">
    <location>
        <begin position="13"/>
        <end position="38"/>
    </location>
</feature>
<dbReference type="EC" id="6.5.1.1" evidence="15"/>
<evidence type="ECO:0000256" key="5">
    <source>
        <dbReference type="ARBA" id="ARBA00022705"/>
    </source>
</evidence>
<keyword evidence="11" id="KW-0539">Nucleus</keyword>
<dbReference type="GO" id="GO:0003910">
    <property type="term" value="F:DNA ligase (ATP) activity"/>
    <property type="evidence" value="ECO:0007669"/>
    <property type="project" value="UniProtKB-EC"/>
</dbReference>
<dbReference type="Pfam" id="PF01068">
    <property type="entry name" value="DNA_ligase_A_M"/>
    <property type="match status" value="1"/>
</dbReference>
<dbReference type="Gene3D" id="2.40.50.140">
    <property type="entry name" value="Nucleic acid-binding proteins"/>
    <property type="match status" value="1"/>
</dbReference>
<evidence type="ECO:0000256" key="3">
    <source>
        <dbReference type="ARBA" id="ARBA00022598"/>
    </source>
</evidence>
<evidence type="ECO:0000256" key="15">
    <source>
        <dbReference type="RuleBase" id="RU000617"/>
    </source>
</evidence>
<dbReference type="PROSITE" id="PS50160">
    <property type="entry name" value="DNA_LIGASE_A3"/>
    <property type="match status" value="1"/>
</dbReference>
<gene>
    <name evidence="19" type="primary">CSON013598</name>
</gene>
<comment type="similarity">
    <text evidence="2 16">Belongs to the ATP-dependent DNA ligase family.</text>
</comment>
<dbReference type="PROSITE" id="PS00333">
    <property type="entry name" value="DNA_LIGASE_A2"/>
    <property type="match status" value="1"/>
</dbReference>
<evidence type="ECO:0000256" key="17">
    <source>
        <dbReference type="SAM" id="MobiDB-lite"/>
    </source>
</evidence>
<comment type="catalytic activity">
    <reaction evidence="13 15">
        <text>ATP + (deoxyribonucleotide)n-3'-hydroxyl + 5'-phospho-(deoxyribonucleotide)m = (deoxyribonucleotide)n+m + AMP + diphosphate.</text>
        <dbReference type="EC" id="6.5.1.1"/>
    </reaction>
</comment>
<dbReference type="InterPro" id="IPR036599">
    <property type="entry name" value="DNA_ligase_N_sf"/>
</dbReference>
<evidence type="ECO:0000256" key="6">
    <source>
        <dbReference type="ARBA" id="ARBA00022741"/>
    </source>
</evidence>
<dbReference type="Gene3D" id="1.10.3260.10">
    <property type="entry name" value="DNA ligase, ATP-dependent, N-terminal domain"/>
    <property type="match status" value="1"/>
</dbReference>
<evidence type="ECO:0000256" key="7">
    <source>
        <dbReference type="ARBA" id="ARBA00022763"/>
    </source>
</evidence>
<evidence type="ECO:0000256" key="2">
    <source>
        <dbReference type="ARBA" id="ARBA00007572"/>
    </source>
</evidence>
<evidence type="ECO:0000313" key="19">
    <source>
        <dbReference type="EMBL" id="SSX26591.1"/>
    </source>
</evidence>
<dbReference type="Pfam" id="PF04675">
    <property type="entry name" value="DNA_ligase_A_N"/>
    <property type="match status" value="1"/>
</dbReference>
<dbReference type="NCBIfam" id="TIGR00574">
    <property type="entry name" value="dnl1"/>
    <property type="match status" value="1"/>
</dbReference>
<dbReference type="FunFam" id="2.40.50.140:FF:000062">
    <property type="entry name" value="DNA ligase"/>
    <property type="match status" value="1"/>
</dbReference>
<protein>
    <recommendedName>
        <fullName evidence="15">DNA ligase</fullName>
        <ecNumber evidence="15">6.5.1.1</ecNumber>
    </recommendedName>
</protein>
<evidence type="ECO:0000256" key="11">
    <source>
        <dbReference type="ARBA" id="ARBA00023242"/>
    </source>
</evidence>
<dbReference type="GO" id="GO:0003677">
    <property type="term" value="F:DNA binding"/>
    <property type="evidence" value="ECO:0007669"/>
    <property type="project" value="InterPro"/>
</dbReference>
<dbReference type="Gene3D" id="3.30.1490.70">
    <property type="match status" value="1"/>
</dbReference>
<dbReference type="EMBL" id="UFQT01000690">
    <property type="protein sequence ID" value="SSX26591.1"/>
    <property type="molecule type" value="Genomic_DNA"/>
</dbReference>
<accession>A0A336MB82</accession>
<dbReference type="FunFam" id="1.10.3260.10:FF:000001">
    <property type="entry name" value="DNA ligase"/>
    <property type="match status" value="1"/>
</dbReference>
<dbReference type="CDD" id="cd07900">
    <property type="entry name" value="Adenylation_DNA_ligase_I_Euk"/>
    <property type="match status" value="1"/>
</dbReference>
<dbReference type="InterPro" id="IPR050191">
    <property type="entry name" value="ATP-dep_DNA_ligase"/>
</dbReference>
<dbReference type="VEuPathDB" id="VectorBase:CSON013598"/>
<comment type="function">
    <text evidence="14">DNA ligase that seals nicks in double-stranded DNA during DNA replication, DNA recombination and DNA repair.</text>
</comment>
<keyword evidence="3 15" id="KW-0436">Ligase</keyword>
<dbReference type="PANTHER" id="PTHR45674:SF4">
    <property type="entry name" value="DNA LIGASE 1"/>
    <property type="match status" value="1"/>
</dbReference>
<dbReference type="Gene3D" id="3.30.470.30">
    <property type="entry name" value="DNA ligase/mRNA capping enzyme"/>
    <property type="match status" value="1"/>
</dbReference>
<keyword evidence="7 15" id="KW-0227">DNA damage</keyword>
<dbReference type="GO" id="GO:0006310">
    <property type="term" value="P:DNA recombination"/>
    <property type="evidence" value="ECO:0007669"/>
    <property type="project" value="UniProtKB-KW"/>
</dbReference>
<dbReference type="InterPro" id="IPR016059">
    <property type="entry name" value="DNA_ligase_ATP-dep_CS"/>
</dbReference>
<name>A0A336MB82_CULSO</name>
<keyword evidence="5" id="KW-0235">DNA replication</keyword>
<evidence type="ECO:0000256" key="13">
    <source>
        <dbReference type="ARBA" id="ARBA00034003"/>
    </source>
</evidence>
<dbReference type="InterPro" id="IPR000977">
    <property type="entry name" value="DNA_ligase_ATP-dep"/>
</dbReference>
<dbReference type="GO" id="GO:0071897">
    <property type="term" value="P:DNA biosynthetic process"/>
    <property type="evidence" value="ECO:0007669"/>
    <property type="project" value="InterPro"/>
</dbReference>
<sequence length="717" mass="81914">MLVDKIHLFSSEDSKVNSNKRKNPFTTENDKKSTQINKKLLAPNVQNNELKMTTPGEGKKGADYNPAKKNYHPINDAFWGFSEKVPYLAICRTFELIENESSRLKIIDILSNFFRSVIVLSKNELISCIYLCLNQLAPAYEGVELGIAETYLMKAVAQSTGRELSKIKHDVQKEGDLGIVAEKSRTNQKMMFQPSALTIDGVFSKLKSIASLSGQSSMNKKVDMIQMMFVACRHSEARFLIRSLAGKLRIGLAEQSVLQALAQACAMTSPNVQKYSNENLNQLSNLNEVTAKSKIEELSLLIKETYCRCPNYDKLIPIILSDGVHALEEKCKMTPGVPLKPMLAMPTKGVFEIFERFEGHDFTCEWKYDGERAQIHIDDSGKVFIYSRNSENNTSKYPDIISRINKVKHSVVKSCILDCEVVAWDKKTQNILPFQVLTTRKRKDVIEADIQIEVCVYMFDILYLNGKSLIKEPFLERRRLLYENFIEVEGEWKFATKLDSNDIEVVQLFLDEAVKGNCEGLMVKTLKNQATYEIAKRSKNWLKLKKDYLSNIGDSLDLVVIGGYIGKGKRTGTYGGFLLACYDNENEEFQTVCKIGTGFSDEDLINHSNLLKQHIINEPKHYFRFDMNHKPDDWFEPVQVWEIKCADLSISPVYKAALGIVDSEKGISLRFPRYIRVREDKSIEDSTTAQQIADMYYNQDQIKNQEQSMKIIEEDFY</sequence>
<dbReference type="InterPro" id="IPR012340">
    <property type="entry name" value="NA-bd_OB-fold"/>
</dbReference>
<dbReference type="PROSITE" id="PS00697">
    <property type="entry name" value="DNA_LIGASE_A1"/>
    <property type="match status" value="1"/>
</dbReference>
<evidence type="ECO:0000256" key="12">
    <source>
        <dbReference type="ARBA" id="ARBA00023306"/>
    </source>
</evidence>
<dbReference type="GO" id="GO:0005739">
    <property type="term" value="C:mitochondrion"/>
    <property type="evidence" value="ECO:0007669"/>
    <property type="project" value="TreeGrafter"/>
</dbReference>
<dbReference type="GO" id="GO:0006281">
    <property type="term" value="P:DNA repair"/>
    <property type="evidence" value="ECO:0007669"/>
    <property type="project" value="UniProtKB-KW"/>
</dbReference>
<keyword evidence="12" id="KW-0131">Cell cycle</keyword>
<dbReference type="FunFam" id="3.30.470.30:FF:000002">
    <property type="entry name" value="DNA ligase"/>
    <property type="match status" value="1"/>
</dbReference>
<dbReference type="AlphaFoldDB" id="A0A336MB82"/>
<reference evidence="19" key="1">
    <citation type="submission" date="2018-07" db="EMBL/GenBank/DDBJ databases">
        <authorList>
            <person name="Quirk P.G."/>
            <person name="Krulwich T.A."/>
        </authorList>
    </citation>
    <scope>NUCLEOTIDE SEQUENCE</scope>
</reference>
<dbReference type="InterPro" id="IPR012310">
    <property type="entry name" value="DNA_ligase_ATP-dep_cent"/>
</dbReference>
<evidence type="ECO:0000256" key="1">
    <source>
        <dbReference type="ARBA" id="ARBA00004123"/>
    </source>
</evidence>
<comment type="subcellular location">
    <subcellularLocation>
        <location evidence="1">Nucleus</location>
    </subcellularLocation>
</comment>
<dbReference type="InterPro" id="IPR012309">
    <property type="entry name" value="DNA_ligase_ATP-dep_C"/>
</dbReference>
<dbReference type="InterPro" id="IPR012308">
    <property type="entry name" value="DNA_ligase_ATP-dep_N"/>
</dbReference>
<dbReference type="CDD" id="cd07969">
    <property type="entry name" value="OBF_DNA_ligase_I"/>
    <property type="match status" value="1"/>
</dbReference>
<keyword evidence="10 15" id="KW-0234">DNA repair</keyword>
<evidence type="ECO:0000256" key="16">
    <source>
        <dbReference type="RuleBase" id="RU004196"/>
    </source>
</evidence>
<evidence type="ECO:0000256" key="14">
    <source>
        <dbReference type="ARBA" id="ARBA00054532"/>
    </source>
</evidence>
<dbReference type="Pfam" id="PF04679">
    <property type="entry name" value="DNA_ligase_A_C"/>
    <property type="match status" value="1"/>
</dbReference>
<proteinExistence type="inferred from homology"/>
<keyword evidence="4" id="KW-0132">Cell division</keyword>
<dbReference type="PANTHER" id="PTHR45674">
    <property type="entry name" value="DNA LIGASE 1/3 FAMILY MEMBER"/>
    <property type="match status" value="1"/>
</dbReference>
<dbReference type="OMA" id="WIKYKRD"/>
<evidence type="ECO:0000256" key="10">
    <source>
        <dbReference type="ARBA" id="ARBA00023204"/>
    </source>
</evidence>
<feature type="domain" description="ATP-dependent DNA ligase family profile" evidence="18">
    <location>
        <begin position="447"/>
        <end position="583"/>
    </location>
</feature>
<dbReference type="SUPFAM" id="SSF50249">
    <property type="entry name" value="Nucleic acid-binding proteins"/>
    <property type="match status" value="1"/>
</dbReference>
<evidence type="ECO:0000256" key="4">
    <source>
        <dbReference type="ARBA" id="ARBA00022618"/>
    </source>
</evidence>
<keyword evidence="8 15" id="KW-0067">ATP-binding</keyword>
<dbReference type="SUPFAM" id="SSF56091">
    <property type="entry name" value="DNA ligase/mRNA capping enzyme, catalytic domain"/>
    <property type="match status" value="1"/>
</dbReference>